<dbReference type="EMBL" id="QGTJ01000016">
    <property type="protein sequence ID" value="PWV58495.1"/>
    <property type="molecule type" value="Genomic_DNA"/>
</dbReference>
<name>A0A317MVG7_9GAMM</name>
<reference evidence="2 3" key="1">
    <citation type="submission" date="2018-05" db="EMBL/GenBank/DDBJ databases">
        <title>Genomic Encyclopedia of Type Strains, Phase IV (KMG-IV): sequencing the most valuable type-strain genomes for metagenomic binning, comparative biology and taxonomic classification.</title>
        <authorList>
            <person name="Goeker M."/>
        </authorList>
    </citation>
    <scope>NUCLEOTIDE SEQUENCE [LARGE SCALE GENOMIC DNA]</scope>
    <source>
        <strain evidence="2 3">DSM 23606</strain>
    </source>
</reference>
<evidence type="ECO:0000313" key="1">
    <source>
        <dbReference type="EMBL" id="PWV58334.1"/>
    </source>
</evidence>
<dbReference type="InterPro" id="IPR002347">
    <property type="entry name" value="SDR_fam"/>
</dbReference>
<dbReference type="InterPro" id="IPR036291">
    <property type="entry name" value="NAD(P)-bd_dom_sf"/>
</dbReference>
<dbReference type="OrthoDB" id="9803333at2"/>
<keyword evidence="3" id="KW-1185">Reference proteome</keyword>
<organism evidence="2 3">
    <name type="scientific">Plasticicumulans acidivorans</name>
    <dbReference type="NCBI Taxonomy" id="886464"/>
    <lineage>
        <taxon>Bacteria</taxon>
        <taxon>Pseudomonadati</taxon>
        <taxon>Pseudomonadota</taxon>
        <taxon>Gammaproteobacteria</taxon>
        <taxon>Candidatus Competibacteraceae</taxon>
        <taxon>Plasticicumulans</taxon>
    </lineage>
</organism>
<dbReference type="AlphaFoldDB" id="A0A317MVG7"/>
<accession>A0A317MVG7</accession>
<protein>
    <submittedName>
        <fullName evidence="2">Enoyl-ACP reductase-like protein</fullName>
    </submittedName>
</protein>
<dbReference type="SUPFAM" id="SSF51735">
    <property type="entry name" value="NAD(P)-binding Rossmann-fold domains"/>
    <property type="match status" value="1"/>
</dbReference>
<gene>
    <name evidence="2" type="ORF">C7443_1161</name>
    <name evidence="1" type="ORF">C7443_1191</name>
</gene>
<dbReference type="Gene3D" id="3.40.50.720">
    <property type="entry name" value="NAD(P)-binding Rossmann-like Domain"/>
    <property type="match status" value="1"/>
</dbReference>
<dbReference type="Pfam" id="PF13561">
    <property type="entry name" value="adh_short_C2"/>
    <property type="match status" value="1"/>
</dbReference>
<sequence>RLGTPEDIARTLVFLTDEEASFITGADLYVNGGLYIH</sequence>
<dbReference type="EMBL" id="QGTJ01000019">
    <property type="protein sequence ID" value="PWV58334.1"/>
    <property type="molecule type" value="Genomic_DNA"/>
</dbReference>
<proteinExistence type="predicted"/>
<feature type="non-terminal residue" evidence="2">
    <location>
        <position position="1"/>
    </location>
</feature>
<evidence type="ECO:0000313" key="2">
    <source>
        <dbReference type="EMBL" id="PWV58495.1"/>
    </source>
</evidence>
<comment type="caution">
    <text evidence="2">The sequence shown here is derived from an EMBL/GenBank/DDBJ whole genome shotgun (WGS) entry which is preliminary data.</text>
</comment>
<dbReference type="Proteomes" id="UP000246569">
    <property type="component" value="Unassembled WGS sequence"/>
</dbReference>
<evidence type="ECO:0000313" key="3">
    <source>
        <dbReference type="Proteomes" id="UP000246569"/>
    </source>
</evidence>